<evidence type="ECO:0000313" key="2">
    <source>
        <dbReference type="EMBL" id="TEY84249.1"/>
    </source>
</evidence>
<dbReference type="AlphaFoldDB" id="A0A4Y8DF82"/>
<proteinExistence type="predicted"/>
<dbReference type="Proteomes" id="UP000297299">
    <property type="component" value="Unassembled WGS sequence"/>
</dbReference>
<evidence type="ECO:0000256" key="1">
    <source>
        <dbReference type="SAM" id="MobiDB-lite"/>
    </source>
</evidence>
<protein>
    <submittedName>
        <fullName evidence="2">Uncharacterized protein</fullName>
    </submittedName>
</protein>
<feature type="compositionally biased region" description="Polar residues" evidence="1">
    <location>
        <begin position="81"/>
        <end position="92"/>
    </location>
</feature>
<comment type="caution">
    <text evidence="2">The sequence shown here is derived from an EMBL/GenBank/DDBJ whole genome shotgun (WGS) entry which is preliminary data.</text>
</comment>
<organism evidence="2 3">
    <name type="scientific">Botryotinia calthae</name>
    <dbReference type="NCBI Taxonomy" id="38488"/>
    <lineage>
        <taxon>Eukaryota</taxon>
        <taxon>Fungi</taxon>
        <taxon>Dikarya</taxon>
        <taxon>Ascomycota</taxon>
        <taxon>Pezizomycotina</taxon>
        <taxon>Leotiomycetes</taxon>
        <taxon>Helotiales</taxon>
        <taxon>Sclerotiniaceae</taxon>
        <taxon>Botryotinia</taxon>
    </lineage>
</organism>
<dbReference type="EMBL" id="PHWZ01000018">
    <property type="protein sequence ID" value="TEY84249.1"/>
    <property type="molecule type" value="Genomic_DNA"/>
</dbReference>
<feature type="region of interest" description="Disordered" evidence="1">
    <location>
        <begin position="81"/>
        <end position="103"/>
    </location>
</feature>
<evidence type="ECO:0000313" key="3">
    <source>
        <dbReference type="Proteomes" id="UP000297299"/>
    </source>
</evidence>
<gene>
    <name evidence="2" type="ORF">BOTCAL_0018g00260</name>
</gene>
<sequence>MDQAIVIDDDDGVAVVMIEDDDRDEVVILERAPSMSSTHFFINPNIGNRPSRLKPSEYYLTESMLRSQSASFPLIDLTAAMPSSSTKSQESNSPRERLCGVSATPPGFILQDEGYESLRPGDITVEAITNQETS</sequence>
<keyword evidence="3" id="KW-1185">Reference proteome</keyword>
<accession>A0A4Y8DF82</accession>
<name>A0A4Y8DF82_9HELO</name>
<reference evidence="2 3" key="1">
    <citation type="submission" date="2017-11" db="EMBL/GenBank/DDBJ databases">
        <title>Comparative genomics of Botrytis spp.</title>
        <authorList>
            <person name="Valero-Jimenez C.A."/>
            <person name="Tapia P."/>
            <person name="Veloso J."/>
            <person name="Silva-Moreno E."/>
            <person name="Staats M."/>
            <person name="Valdes J.H."/>
            <person name="Van Kan J.A.L."/>
        </authorList>
    </citation>
    <scope>NUCLEOTIDE SEQUENCE [LARGE SCALE GENOMIC DNA]</scope>
    <source>
        <strain evidence="2 3">MUCL2830</strain>
    </source>
</reference>